<dbReference type="GO" id="GO:0005576">
    <property type="term" value="C:extracellular region"/>
    <property type="evidence" value="ECO:0007669"/>
    <property type="project" value="InterPro"/>
</dbReference>
<organism evidence="3 4">
    <name type="scientific">Oncorhynchus mykiss</name>
    <name type="common">Rainbow trout</name>
    <name type="synonym">Salmo gairdneri</name>
    <dbReference type="NCBI Taxonomy" id="8022"/>
    <lineage>
        <taxon>Eukaryota</taxon>
        <taxon>Metazoa</taxon>
        <taxon>Chordata</taxon>
        <taxon>Craniata</taxon>
        <taxon>Vertebrata</taxon>
        <taxon>Euteleostomi</taxon>
        <taxon>Actinopterygii</taxon>
        <taxon>Neopterygii</taxon>
        <taxon>Teleostei</taxon>
        <taxon>Protacanthopterygii</taxon>
        <taxon>Salmoniformes</taxon>
        <taxon>Salmonidae</taxon>
        <taxon>Salmoninae</taxon>
        <taxon>Oncorhynchus</taxon>
    </lineage>
</organism>
<dbReference type="GeneTree" id="ENSGT00390000008798"/>
<evidence type="ECO:0000313" key="4">
    <source>
        <dbReference type="Proteomes" id="UP000694395"/>
    </source>
</evidence>
<evidence type="ECO:0000256" key="1">
    <source>
        <dbReference type="SAM" id="MobiDB-lite"/>
    </source>
</evidence>
<protein>
    <submittedName>
        <fullName evidence="3">Phospholipase A2 group XIIA</fullName>
    </submittedName>
</protein>
<dbReference type="GO" id="GO:0050482">
    <property type="term" value="P:arachidonate secretion"/>
    <property type="evidence" value="ECO:0007669"/>
    <property type="project" value="InterPro"/>
</dbReference>
<dbReference type="InterPro" id="IPR010711">
    <property type="entry name" value="PLA2G12"/>
</dbReference>
<dbReference type="Gene3D" id="1.20.90.10">
    <property type="entry name" value="Phospholipase A2 domain"/>
    <property type="match status" value="1"/>
</dbReference>
<dbReference type="Ensembl" id="ENSOMYT00000154922.1">
    <property type="protein sequence ID" value="ENSOMYP00000132579.1"/>
    <property type="gene ID" value="ENSOMYG00000037950.2"/>
</dbReference>
<accession>A0A8K9XFD8</accession>
<dbReference type="PANTHER" id="PTHR12824">
    <property type="entry name" value="GROUP XII SECRETORY PHOSPHOLIPASE A2 FAMILY MEMBER"/>
    <property type="match status" value="1"/>
</dbReference>
<name>A0A8K9XFD8_ONCMY</name>
<dbReference type="PANTHER" id="PTHR12824:SF7">
    <property type="entry name" value="GROUP XIIA SECRETORY PHOSPHOLIPASE A2"/>
    <property type="match status" value="1"/>
</dbReference>
<sequence length="205" mass="23218">VHVHSCISFFLVGLLCSCGFLSCVFSYSKELEPETRDRRMTLKAIRNGIHNIDKYLNKIYTIKKDLNVVLDLLGGHDGMCHYECIDGKVPPSARPGYRPSPTNGCGTPLLGFQFDIGIPSLTKCCNQHHRCYDTCNRDKHDCDDEFQGCLETICRRLQKMLGLAQSVQESCEEGTTMPFPSQETEKSWHGSPDPQKVIQLHNREH</sequence>
<keyword evidence="2" id="KW-0732">Signal</keyword>
<dbReference type="Proteomes" id="UP000694395">
    <property type="component" value="Chromosome 10"/>
</dbReference>
<evidence type="ECO:0000313" key="3">
    <source>
        <dbReference type="Ensembl" id="ENSOMYP00000132579.1"/>
    </source>
</evidence>
<dbReference type="GO" id="GO:0004623">
    <property type="term" value="F:phospholipase A2 activity"/>
    <property type="evidence" value="ECO:0007669"/>
    <property type="project" value="InterPro"/>
</dbReference>
<reference evidence="3" key="3">
    <citation type="submission" date="2025-09" db="UniProtKB">
        <authorList>
            <consortium name="Ensembl"/>
        </authorList>
    </citation>
    <scope>IDENTIFICATION</scope>
</reference>
<feature type="signal peptide" evidence="2">
    <location>
        <begin position="1"/>
        <end position="26"/>
    </location>
</feature>
<dbReference type="InterPro" id="IPR036444">
    <property type="entry name" value="PLipase_A2_dom_sf"/>
</dbReference>
<feature type="region of interest" description="Disordered" evidence="1">
    <location>
        <begin position="172"/>
        <end position="205"/>
    </location>
</feature>
<reference evidence="3" key="1">
    <citation type="submission" date="2020-07" db="EMBL/GenBank/DDBJ databases">
        <title>A long reads based de novo assembly of the rainbow trout Arlee double haploid line genome.</title>
        <authorList>
            <person name="Gao G."/>
            <person name="Palti Y."/>
        </authorList>
    </citation>
    <scope>NUCLEOTIDE SEQUENCE [LARGE SCALE GENOMIC DNA]</scope>
</reference>
<feature type="chain" id="PRO_5035474532" evidence="2">
    <location>
        <begin position="27"/>
        <end position="205"/>
    </location>
</feature>
<reference evidence="3" key="2">
    <citation type="submission" date="2025-08" db="UniProtKB">
        <authorList>
            <consortium name="Ensembl"/>
        </authorList>
    </citation>
    <scope>IDENTIFICATION</scope>
</reference>
<proteinExistence type="predicted"/>
<evidence type="ECO:0000256" key="2">
    <source>
        <dbReference type="SAM" id="SignalP"/>
    </source>
</evidence>
<gene>
    <name evidence="3" type="primary">PLA2G12A</name>
</gene>
<dbReference type="GO" id="GO:0006644">
    <property type="term" value="P:phospholipid metabolic process"/>
    <property type="evidence" value="ECO:0007669"/>
    <property type="project" value="InterPro"/>
</dbReference>
<dbReference type="AlphaFoldDB" id="A0A8K9XFD8"/>
<dbReference type="GO" id="GO:0016042">
    <property type="term" value="P:lipid catabolic process"/>
    <property type="evidence" value="ECO:0007669"/>
    <property type="project" value="InterPro"/>
</dbReference>
<keyword evidence="4" id="KW-1185">Reference proteome</keyword>
<dbReference type="Pfam" id="PF06951">
    <property type="entry name" value="PLA2G12"/>
    <property type="match status" value="1"/>
</dbReference>
<dbReference type="SUPFAM" id="SSF48619">
    <property type="entry name" value="Phospholipase A2, PLA2"/>
    <property type="match status" value="1"/>
</dbReference>
<dbReference type="GO" id="GO:0005509">
    <property type="term" value="F:calcium ion binding"/>
    <property type="evidence" value="ECO:0007669"/>
    <property type="project" value="InterPro"/>
</dbReference>